<feature type="transmembrane region" description="Helical" evidence="1">
    <location>
        <begin position="87"/>
        <end position="104"/>
    </location>
</feature>
<dbReference type="EMBL" id="VNHC01000002">
    <property type="protein sequence ID" value="TVV27847.1"/>
    <property type="molecule type" value="Genomic_DNA"/>
</dbReference>
<accession>A0A0D1LIE5</accession>
<evidence type="ECO:0000313" key="2">
    <source>
        <dbReference type="EMBL" id="AWF96119.1"/>
    </source>
</evidence>
<dbReference type="PATRIC" id="fig|137591.24.peg.1572"/>
<dbReference type="OrthoDB" id="2145995at2"/>
<evidence type="ECO:0000313" key="8">
    <source>
        <dbReference type="Proteomes" id="UP000244870"/>
    </source>
</evidence>
<dbReference type="EMBL" id="JWHU01000023">
    <property type="protein sequence ID" value="KIU20220.1"/>
    <property type="molecule type" value="Genomic_DNA"/>
</dbReference>
<dbReference type="eggNOG" id="ENOG50308H5">
    <property type="taxonomic scope" value="Bacteria"/>
</dbReference>
<dbReference type="Proteomes" id="UP000032289">
    <property type="component" value="Unassembled WGS sequence"/>
</dbReference>
<evidence type="ECO:0000313" key="7">
    <source>
        <dbReference type="Proteomes" id="UP000032289"/>
    </source>
</evidence>
<dbReference type="GeneID" id="66961992"/>
<keyword evidence="6" id="KW-1185">Reference proteome</keyword>
<proteinExistence type="predicted"/>
<gene>
    <name evidence="4" type="ORF">ab3b_01606</name>
    <name evidence="2" type="ORF">B6254_1737</name>
    <name evidence="5" type="ORF">FO435_08115</name>
    <name evidence="3" type="ORF">QX99_01264</name>
</gene>
<dbReference type="Proteomes" id="UP000320012">
    <property type="component" value="Unassembled WGS sequence"/>
</dbReference>
<dbReference type="Proteomes" id="UP000032287">
    <property type="component" value="Unassembled WGS sequence"/>
</dbReference>
<reference evidence="2 8" key="2">
    <citation type="submission" date="2017-04" db="EMBL/GenBank/DDBJ databases">
        <title>Weissella cibaria strain m2 complete genome.</title>
        <authorList>
            <person name="Pan Q."/>
            <person name="Tan M."/>
            <person name="Yao F."/>
            <person name="Su S."/>
        </authorList>
    </citation>
    <scope>NUCLEOTIDE SEQUENCE [LARGE SCALE GENOMIC DNA]</scope>
    <source>
        <strain evidence="2 8">M2</strain>
    </source>
</reference>
<evidence type="ECO:0000313" key="4">
    <source>
        <dbReference type="EMBL" id="KIU23001.1"/>
    </source>
</evidence>
<protein>
    <submittedName>
        <fullName evidence="3">Uncharacterized protein</fullName>
    </submittedName>
</protein>
<feature type="transmembrane region" description="Helical" evidence="1">
    <location>
        <begin position="12"/>
        <end position="32"/>
    </location>
</feature>
<dbReference type="Proteomes" id="UP000244870">
    <property type="component" value="Chromosome"/>
</dbReference>
<evidence type="ECO:0000313" key="9">
    <source>
        <dbReference type="Proteomes" id="UP000320012"/>
    </source>
</evidence>
<keyword evidence="1" id="KW-0812">Transmembrane</keyword>
<reference evidence="5 9" key="3">
    <citation type="submission" date="2019-07" db="EMBL/GenBank/DDBJ databases">
        <title>Genome sequence of Weissella cibaria GK1.</title>
        <authorList>
            <person name="Choi H.-J."/>
        </authorList>
    </citation>
    <scope>NUCLEOTIDE SEQUENCE [LARGE SCALE GENOMIC DNA]</scope>
    <source>
        <strain evidence="5 9">GK1</strain>
    </source>
</reference>
<evidence type="ECO:0000313" key="6">
    <source>
        <dbReference type="Proteomes" id="UP000032287"/>
    </source>
</evidence>
<name>A0A0D1LIE5_9LACO</name>
<dbReference type="EMBL" id="JWHT01000037">
    <property type="protein sequence ID" value="KIU23001.1"/>
    <property type="molecule type" value="Genomic_DNA"/>
</dbReference>
<dbReference type="EMBL" id="CP020928">
    <property type="protein sequence ID" value="AWF96119.1"/>
    <property type="molecule type" value="Genomic_DNA"/>
</dbReference>
<evidence type="ECO:0000313" key="3">
    <source>
        <dbReference type="EMBL" id="KIU20220.1"/>
    </source>
</evidence>
<feature type="transmembrane region" description="Helical" evidence="1">
    <location>
        <begin position="38"/>
        <end position="57"/>
    </location>
</feature>
<dbReference type="AlphaFoldDB" id="A0A0D1LIE5"/>
<evidence type="ECO:0000313" key="5">
    <source>
        <dbReference type="EMBL" id="TVV27847.1"/>
    </source>
</evidence>
<keyword evidence="1" id="KW-1133">Transmembrane helix</keyword>
<keyword evidence="1" id="KW-0472">Membrane</keyword>
<sequence length="126" mass="14867">MKRLKEAFDWRFWVWVPILALLVPFVINKTALSVNFKIVFSLFIVNMIFSIIAGAFLRKHGAFWYLLFIWPIFFLASIWLGLNSHMYGYYLAALYFVIELFAFTRGQEEEVDVENQIPVDGGFREI</sequence>
<evidence type="ECO:0000256" key="1">
    <source>
        <dbReference type="SAM" id="Phobius"/>
    </source>
</evidence>
<dbReference type="RefSeq" id="WP_010372668.1">
    <property type="nucleotide sequence ID" value="NZ_BJEF01000004.1"/>
</dbReference>
<feature type="transmembrane region" description="Helical" evidence="1">
    <location>
        <begin position="62"/>
        <end position="81"/>
    </location>
</feature>
<dbReference type="STRING" id="137591.AO080_05670"/>
<organism evidence="3 6">
    <name type="scientific">Weissella cibaria</name>
    <dbReference type="NCBI Taxonomy" id="137591"/>
    <lineage>
        <taxon>Bacteria</taxon>
        <taxon>Bacillati</taxon>
        <taxon>Bacillota</taxon>
        <taxon>Bacilli</taxon>
        <taxon>Lactobacillales</taxon>
        <taxon>Lactobacillaceae</taxon>
        <taxon>Weissella</taxon>
    </lineage>
</organism>
<dbReference type="KEGG" id="wcb:AO080_05670"/>
<reference evidence="6 7" key="1">
    <citation type="journal article" date="2015" name="Microbiology (Mosc.)">
        <title>Genomics of the Weissella cibaria species with an examination of its metabolic traits.</title>
        <authorList>
            <person name="Lynch K.M."/>
            <person name="Lucid A."/>
            <person name="Arendt E.K."/>
            <person name="Sleator R.D."/>
            <person name="Lucey B."/>
            <person name="Coffey A."/>
        </authorList>
    </citation>
    <scope>NUCLEOTIDE SEQUENCE [LARGE SCALE GENOMIC DNA]</scope>
    <source>
        <strain evidence="4 7">AB3b</strain>
        <strain evidence="3 6">MG1</strain>
    </source>
</reference>